<evidence type="ECO:0000256" key="3">
    <source>
        <dbReference type="ARBA" id="ARBA00023163"/>
    </source>
</evidence>
<evidence type="ECO:0000313" key="5">
    <source>
        <dbReference type="EMBL" id="KPH75613.1"/>
    </source>
</evidence>
<name>A0A0N1EZK9_9HYPH</name>
<keyword evidence="2" id="KW-0238">DNA-binding</keyword>
<dbReference type="InterPro" id="IPR036388">
    <property type="entry name" value="WH-like_DNA-bd_sf"/>
</dbReference>
<protein>
    <submittedName>
        <fullName evidence="5">GntR family transcriptional regulator</fullName>
    </submittedName>
</protein>
<dbReference type="Pfam" id="PF00392">
    <property type="entry name" value="GntR"/>
    <property type="match status" value="1"/>
</dbReference>
<dbReference type="SUPFAM" id="SSF46785">
    <property type="entry name" value="Winged helix' DNA-binding domain"/>
    <property type="match status" value="1"/>
</dbReference>
<evidence type="ECO:0000313" key="6">
    <source>
        <dbReference type="Proteomes" id="UP000037822"/>
    </source>
</evidence>
<dbReference type="GO" id="GO:0003700">
    <property type="term" value="F:DNA-binding transcription factor activity"/>
    <property type="evidence" value="ECO:0007669"/>
    <property type="project" value="InterPro"/>
</dbReference>
<keyword evidence="3" id="KW-0804">Transcription</keyword>
<evidence type="ECO:0000256" key="1">
    <source>
        <dbReference type="ARBA" id="ARBA00023015"/>
    </source>
</evidence>
<dbReference type="NCBIfam" id="NF003011">
    <property type="entry name" value="PRK03837.1"/>
    <property type="match status" value="1"/>
</dbReference>
<dbReference type="InterPro" id="IPR036390">
    <property type="entry name" value="WH_DNA-bd_sf"/>
</dbReference>
<comment type="caution">
    <text evidence="5">The sequence shown here is derived from an EMBL/GenBank/DDBJ whole genome shotgun (WGS) entry which is preliminary data.</text>
</comment>
<evidence type="ECO:0000256" key="2">
    <source>
        <dbReference type="ARBA" id="ARBA00023125"/>
    </source>
</evidence>
<gene>
    <name evidence="5" type="ORF">AE618_24700</name>
</gene>
<proteinExistence type="predicted"/>
<dbReference type="PANTHER" id="PTHR43537">
    <property type="entry name" value="TRANSCRIPTIONAL REGULATOR, GNTR FAMILY"/>
    <property type="match status" value="1"/>
</dbReference>
<dbReference type="InterPro" id="IPR011711">
    <property type="entry name" value="GntR_C"/>
</dbReference>
<dbReference type="PRINTS" id="PR00035">
    <property type="entry name" value="HTHGNTR"/>
</dbReference>
<dbReference type="Gene3D" id="1.20.120.530">
    <property type="entry name" value="GntR ligand-binding domain-like"/>
    <property type="match status" value="1"/>
</dbReference>
<dbReference type="GO" id="GO:0003677">
    <property type="term" value="F:DNA binding"/>
    <property type="evidence" value="ECO:0007669"/>
    <property type="project" value="UniProtKB-KW"/>
</dbReference>
<dbReference type="InterPro" id="IPR008920">
    <property type="entry name" value="TF_FadR/GntR_C"/>
</dbReference>
<dbReference type="PROSITE" id="PS50949">
    <property type="entry name" value="HTH_GNTR"/>
    <property type="match status" value="1"/>
</dbReference>
<sequence>MARIQAGEFAPGEQLPSERELMEAYGVGRPSIREALQQLERSGIVGISHGERARMLLPTAHAVVEQMTGAARYLLSVEPRTLDHLKEARVLLEAGVARLAAQRADAQGLALLRQRLDEHRQASLDDFLQRDIAFHRQIAAMSGNPVFPAAVEGMLAWLGAYYRSLVRAPGAESLTLQEHQRIHDAIAAGQPDAAAQAMTDHLNRANALYRRFSEGDDQPDRA</sequence>
<dbReference type="Proteomes" id="UP000037822">
    <property type="component" value="Unassembled WGS sequence"/>
</dbReference>
<keyword evidence="6" id="KW-1185">Reference proteome</keyword>
<dbReference type="Pfam" id="PF07729">
    <property type="entry name" value="FCD"/>
    <property type="match status" value="1"/>
</dbReference>
<evidence type="ECO:0000259" key="4">
    <source>
        <dbReference type="PROSITE" id="PS50949"/>
    </source>
</evidence>
<dbReference type="PATRIC" id="fig|1526658.3.peg.966"/>
<dbReference type="SMART" id="SM00345">
    <property type="entry name" value="HTH_GNTR"/>
    <property type="match status" value="1"/>
</dbReference>
<dbReference type="SUPFAM" id="SSF48008">
    <property type="entry name" value="GntR ligand-binding domain-like"/>
    <property type="match status" value="1"/>
</dbReference>
<dbReference type="Gene3D" id="1.10.10.10">
    <property type="entry name" value="Winged helix-like DNA-binding domain superfamily/Winged helix DNA-binding domain"/>
    <property type="match status" value="1"/>
</dbReference>
<dbReference type="SMART" id="SM00895">
    <property type="entry name" value="FCD"/>
    <property type="match status" value="1"/>
</dbReference>
<reference evidence="5 6" key="1">
    <citation type="submission" date="2015-07" db="EMBL/GenBank/DDBJ databases">
        <title>Whole genome sequencing of Bosea vaviloviae isolated from cave pool.</title>
        <authorList>
            <person name="Tan N.E.H."/>
            <person name="Lee Y.P."/>
            <person name="Gan H.M."/>
            <person name="Barton H."/>
            <person name="Savka M.A."/>
        </authorList>
    </citation>
    <scope>NUCLEOTIDE SEQUENCE [LARGE SCALE GENOMIC DNA]</scope>
    <source>
        <strain evidence="5 6">SD260</strain>
    </source>
</reference>
<dbReference type="InterPro" id="IPR000524">
    <property type="entry name" value="Tscrpt_reg_HTH_GntR"/>
</dbReference>
<dbReference type="CDD" id="cd07377">
    <property type="entry name" value="WHTH_GntR"/>
    <property type="match status" value="1"/>
</dbReference>
<dbReference type="EMBL" id="LGSZ01000078">
    <property type="protein sequence ID" value="KPH75613.1"/>
    <property type="molecule type" value="Genomic_DNA"/>
</dbReference>
<keyword evidence="1" id="KW-0805">Transcription regulation</keyword>
<feature type="domain" description="HTH gntR-type" evidence="4">
    <location>
        <begin position="1"/>
        <end position="59"/>
    </location>
</feature>
<dbReference type="PANTHER" id="PTHR43537:SF53">
    <property type="entry name" value="HTH-TYPE TRANSCRIPTIONAL REPRESSOR NANR"/>
    <property type="match status" value="1"/>
</dbReference>
<accession>A0A0N1EZK9</accession>
<organism evidence="5 6">
    <name type="scientific">Bosea vaviloviae</name>
    <dbReference type="NCBI Taxonomy" id="1526658"/>
    <lineage>
        <taxon>Bacteria</taxon>
        <taxon>Pseudomonadati</taxon>
        <taxon>Pseudomonadota</taxon>
        <taxon>Alphaproteobacteria</taxon>
        <taxon>Hyphomicrobiales</taxon>
        <taxon>Boseaceae</taxon>
        <taxon>Bosea</taxon>
    </lineage>
</organism>
<dbReference type="AlphaFoldDB" id="A0A0N1EZK9"/>